<proteinExistence type="predicted"/>
<protein>
    <submittedName>
        <fullName evidence="3">Uncharacterized protein</fullName>
    </submittedName>
</protein>
<evidence type="ECO:0000313" key="3">
    <source>
        <dbReference type="EMBL" id="AIM62401.1"/>
    </source>
</evidence>
<dbReference type="KEGG" id="wct:WS74_0149"/>
<reference evidence="3 4" key="1">
    <citation type="journal article" date="2014" name="Genome Announc.">
        <title>Complete Genome Sequences of Fish Pathogenic Weissella ceti Strains WS74 and WS105.</title>
        <authorList>
            <person name="Figueiredo H.C."/>
            <person name="Leal C.A."/>
            <person name="Dorella F.A."/>
            <person name="Carvalho A.F."/>
            <person name="Soares S.C."/>
            <person name="Pereira F.L."/>
            <person name="Azevedo V.A."/>
        </authorList>
    </citation>
    <scope>NUCLEOTIDE SEQUENCE [LARGE SCALE GENOMIC DNA]</scope>
    <source>
        <strain evidence="3 4">WS74</strain>
    </source>
</reference>
<dbReference type="OrthoDB" id="2050439at2"/>
<dbReference type="Proteomes" id="UP000029079">
    <property type="component" value="Chromosome"/>
</dbReference>
<gene>
    <name evidence="3" type="ORF">WS74_0149</name>
</gene>
<feature type="region of interest" description="Disordered" evidence="1">
    <location>
        <begin position="66"/>
        <end position="114"/>
    </location>
</feature>
<dbReference type="RefSeq" id="WP_009495540.1">
    <property type="nucleotide sequence ID" value="NZ_CP009223.1"/>
</dbReference>
<keyword evidence="2" id="KW-0732">Signal</keyword>
<name>A0A075U4L1_9LACO</name>
<evidence type="ECO:0000256" key="1">
    <source>
        <dbReference type="SAM" id="MobiDB-lite"/>
    </source>
</evidence>
<evidence type="ECO:0000313" key="4">
    <source>
        <dbReference type="Proteomes" id="UP000029079"/>
    </source>
</evidence>
<reference evidence="4" key="2">
    <citation type="submission" date="2014-08" db="EMBL/GenBank/DDBJ databases">
        <title>Complete genome of Weissella ceti strain WS74 isolated from diseased rainbow trout in Brazil.</title>
        <authorList>
            <person name="Figueiredo H.C.P."/>
            <person name="Leal C.A.G."/>
            <person name="Pereira F.L."/>
            <person name="Soares S.C."/>
            <person name="Dorella F.A."/>
            <person name="Carvalho A.F."/>
            <person name="Azevedo V.A.C."/>
        </authorList>
    </citation>
    <scope>NUCLEOTIDE SEQUENCE [LARGE SCALE GENOMIC DNA]</scope>
    <source>
        <strain evidence="4">WS74</strain>
    </source>
</reference>
<keyword evidence="4" id="KW-1185">Reference proteome</keyword>
<dbReference type="AlphaFoldDB" id="A0A075U4L1"/>
<dbReference type="PATRIC" id="fig|759620.7.peg.141"/>
<accession>A0A075U4L1</accession>
<dbReference type="KEGG" id="wci:WS105_0148"/>
<dbReference type="STRING" id="759620.WS105_0148"/>
<dbReference type="EMBL" id="CP009223">
    <property type="protein sequence ID" value="AIM62401.1"/>
    <property type="molecule type" value="Genomic_DNA"/>
</dbReference>
<organism evidence="3 4">
    <name type="scientific">Weissella ceti</name>
    <dbReference type="NCBI Taxonomy" id="759620"/>
    <lineage>
        <taxon>Bacteria</taxon>
        <taxon>Bacillati</taxon>
        <taxon>Bacillota</taxon>
        <taxon>Bacilli</taxon>
        <taxon>Lactobacillales</taxon>
        <taxon>Lactobacillaceae</taxon>
        <taxon>Weissella</taxon>
    </lineage>
</organism>
<dbReference type="KEGG" id="wce:WS08_0148"/>
<sequence length="217" mass="23714">MSKNLFKKLMILVLPLMAVATMTTTIITAVSVQANSVLVVGASSSDDDGFFGWLKSLFNFGGKSNEEKAKEKSEKVESKKAKSESKAKAKSEKEASKKAKSESKAKEKSENDSKTYEMDALVANTELGNQAISFEDFENMAINGFSLEGALAKYGKPTNVRGGSKGDIQMDVYYTTTEKGYSAELTFKHTNRSGFGKWTLEEKNSVTTDSITAPEYK</sequence>
<evidence type="ECO:0000256" key="2">
    <source>
        <dbReference type="SAM" id="SignalP"/>
    </source>
</evidence>
<feature type="signal peptide" evidence="2">
    <location>
        <begin position="1"/>
        <end position="20"/>
    </location>
</feature>
<feature type="chain" id="PRO_5038945479" evidence="2">
    <location>
        <begin position="21"/>
        <end position="217"/>
    </location>
</feature>